<accession>A0ABW9HWJ5</accession>
<dbReference type="Pfam" id="PF05901">
    <property type="entry name" value="Excalibur"/>
    <property type="match status" value="1"/>
</dbReference>
<name>A0ABW9HWJ5_9ACTN</name>
<sequence length="43" mass="4698">MYYDNCDEARAAGAAPLHRGDPGYRSGLDRDGDGMACEPYFGR</sequence>
<reference evidence="2 3" key="1">
    <citation type="submission" date="2024-12" db="EMBL/GenBank/DDBJ databases">
        <title>Forecasting of Potato common scab and diversities of Pathogenic streptomyces spp. in china.</title>
        <authorList>
            <person name="Handique U."/>
            <person name="Wu J."/>
        </authorList>
    </citation>
    <scope>NUCLEOTIDE SEQUENCE [LARGE SCALE GENOMIC DNA]</scope>
    <source>
        <strain evidence="2 3">ZRIMU1530</strain>
    </source>
</reference>
<dbReference type="Proteomes" id="UP001631957">
    <property type="component" value="Unassembled WGS sequence"/>
</dbReference>
<proteinExistence type="predicted"/>
<dbReference type="EMBL" id="JBJVNI010000015">
    <property type="protein sequence ID" value="MFM9612485.1"/>
    <property type="molecule type" value="Genomic_DNA"/>
</dbReference>
<comment type="caution">
    <text evidence="2">The sequence shown here is derived from an EMBL/GenBank/DDBJ whole genome shotgun (WGS) entry which is preliminary data.</text>
</comment>
<evidence type="ECO:0000313" key="2">
    <source>
        <dbReference type="EMBL" id="MFM9612485.1"/>
    </source>
</evidence>
<dbReference type="RefSeq" id="WP_109364538.1">
    <property type="nucleotide sequence ID" value="NZ_JBJVNI010000015.1"/>
</dbReference>
<gene>
    <name evidence="2" type="ORF">ACKI18_27700</name>
</gene>
<protein>
    <submittedName>
        <fullName evidence="2">Excalibur calcium-binding domain-containing protein</fullName>
    </submittedName>
</protein>
<evidence type="ECO:0000259" key="1">
    <source>
        <dbReference type="SMART" id="SM00894"/>
    </source>
</evidence>
<evidence type="ECO:0000313" key="3">
    <source>
        <dbReference type="Proteomes" id="UP001631957"/>
    </source>
</evidence>
<dbReference type="InterPro" id="IPR008613">
    <property type="entry name" value="Excalibur_Ca-bd_domain"/>
</dbReference>
<keyword evidence="3" id="KW-1185">Reference proteome</keyword>
<dbReference type="SMART" id="SM00894">
    <property type="entry name" value="Excalibur"/>
    <property type="match status" value="1"/>
</dbReference>
<organism evidence="2 3">
    <name type="scientific">Streptomyces niveiscabiei</name>
    <dbReference type="NCBI Taxonomy" id="164115"/>
    <lineage>
        <taxon>Bacteria</taxon>
        <taxon>Bacillati</taxon>
        <taxon>Actinomycetota</taxon>
        <taxon>Actinomycetes</taxon>
        <taxon>Kitasatosporales</taxon>
        <taxon>Streptomycetaceae</taxon>
        <taxon>Streptomyces</taxon>
    </lineage>
</organism>
<feature type="domain" description="Excalibur calcium-binding" evidence="1">
    <location>
        <begin position="2"/>
        <end position="38"/>
    </location>
</feature>